<keyword evidence="1" id="KW-1133">Transmembrane helix</keyword>
<dbReference type="EMBL" id="JAUSTY010000009">
    <property type="protein sequence ID" value="MDQ0166605.1"/>
    <property type="molecule type" value="Genomic_DNA"/>
</dbReference>
<keyword evidence="1" id="KW-0472">Membrane</keyword>
<sequence length="95" mass="10968">MASIYELLLFTLSIRFFLIDFKLLKPLRDEASTRWPLLLVWLQCPFCNGFWIGLILALVNYNFNPLPSIAFALTSGFISFLVYLLTQALVKYVNS</sequence>
<feature type="transmembrane region" description="Helical" evidence="1">
    <location>
        <begin position="69"/>
        <end position="90"/>
    </location>
</feature>
<dbReference type="Proteomes" id="UP001235840">
    <property type="component" value="Unassembled WGS sequence"/>
</dbReference>
<reference evidence="2 3" key="1">
    <citation type="submission" date="2023-07" db="EMBL/GenBank/DDBJ databases">
        <title>Genomic Encyclopedia of Type Strains, Phase IV (KMG-IV): sequencing the most valuable type-strain genomes for metagenomic binning, comparative biology and taxonomic classification.</title>
        <authorList>
            <person name="Goeker M."/>
        </authorList>
    </citation>
    <scope>NUCLEOTIDE SEQUENCE [LARGE SCALE GENOMIC DNA]</scope>
    <source>
        <strain evidence="2 3">DSM 12751</strain>
    </source>
</reference>
<evidence type="ECO:0000313" key="2">
    <source>
        <dbReference type="EMBL" id="MDQ0166605.1"/>
    </source>
</evidence>
<feature type="transmembrane region" description="Helical" evidence="1">
    <location>
        <begin position="6"/>
        <end position="24"/>
    </location>
</feature>
<name>A0ABT9W177_9BACI</name>
<organism evidence="2 3">
    <name type="scientific">Caldalkalibacillus horti</name>
    <dbReference type="NCBI Taxonomy" id="77523"/>
    <lineage>
        <taxon>Bacteria</taxon>
        <taxon>Bacillati</taxon>
        <taxon>Bacillota</taxon>
        <taxon>Bacilli</taxon>
        <taxon>Bacillales</taxon>
        <taxon>Bacillaceae</taxon>
        <taxon>Caldalkalibacillus</taxon>
    </lineage>
</organism>
<comment type="caution">
    <text evidence="2">The sequence shown here is derived from an EMBL/GenBank/DDBJ whole genome shotgun (WGS) entry which is preliminary data.</text>
</comment>
<feature type="transmembrane region" description="Helical" evidence="1">
    <location>
        <begin position="36"/>
        <end position="63"/>
    </location>
</feature>
<keyword evidence="3" id="KW-1185">Reference proteome</keyword>
<evidence type="ECO:0000256" key="1">
    <source>
        <dbReference type="SAM" id="Phobius"/>
    </source>
</evidence>
<evidence type="ECO:0000313" key="3">
    <source>
        <dbReference type="Proteomes" id="UP001235840"/>
    </source>
</evidence>
<gene>
    <name evidence="2" type="ORF">J2S11_002509</name>
</gene>
<protein>
    <submittedName>
        <fullName evidence="2">ABC-type polysaccharide/polyol phosphate export permease</fullName>
    </submittedName>
</protein>
<accession>A0ABT9W177</accession>
<keyword evidence="1" id="KW-0812">Transmembrane</keyword>
<proteinExistence type="predicted"/>